<keyword evidence="1" id="KW-0812">Transmembrane</keyword>
<reference evidence="2" key="1">
    <citation type="submission" date="2020-05" db="EMBL/GenBank/DDBJ databases">
        <title>Fertoebacter nigrum gen. nov., sp. nov., a new member of the family Rhodobacteraceae.</title>
        <authorList>
            <person name="Szuroczki S."/>
            <person name="Abbaszade G."/>
            <person name="Buni D."/>
            <person name="Schumann P."/>
            <person name="Toth E."/>
        </authorList>
    </citation>
    <scope>NUCLEOTIDE SEQUENCE</scope>
    <source>
        <strain evidence="2">RG-N-1a</strain>
    </source>
</reference>
<name>A0A8X8KPE2_9RHOB</name>
<accession>A0A8X8KPE2</accession>
<dbReference type="RefSeq" id="WP_152826150.1">
    <property type="nucleotide sequence ID" value="NZ_WHUT02000005.1"/>
</dbReference>
<dbReference type="Proteomes" id="UP000484076">
    <property type="component" value="Unassembled WGS sequence"/>
</dbReference>
<sequence>MDWGSVILGVITPLGTIIAAVLTYAWQKKQDHNLKIADEKRRVYEECLRAFPDPVVLLMSDRPNAMKLQDMLGEASTKVRSVLQLYANVNVLSAAAKYLVYFGSDRLIEEMTEEDISALVDKIGQAQNDLILEMRKDVMRSSSLLAASLDNLSARA</sequence>
<feature type="transmembrane region" description="Helical" evidence="1">
    <location>
        <begin position="6"/>
        <end position="26"/>
    </location>
</feature>
<proteinExistence type="predicted"/>
<keyword evidence="3" id="KW-1185">Reference proteome</keyword>
<protein>
    <submittedName>
        <fullName evidence="2">Uncharacterized protein</fullName>
    </submittedName>
</protein>
<gene>
    <name evidence="2" type="ORF">GEU84_010410</name>
</gene>
<dbReference type="EMBL" id="WHUT02000005">
    <property type="protein sequence ID" value="NUB44796.1"/>
    <property type="molecule type" value="Genomic_DNA"/>
</dbReference>
<evidence type="ECO:0000313" key="3">
    <source>
        <dbReference type="Proteomes" id="UP000484076"/>
    </source>
</evidence>
<dbReference type="AlphaFoldDB" id="A0A8X8KPE2"/>
<keyword evidence="1" id="KW-0472">Membrane</keyword>
<organism evidence="2 3">
    <name type="scientific">Fertoeibacter niger</name>
    <dbReference type="NCBI Taxonomy" id="2656921"/>
    <lineage>
        <taxon>Bacteria</taxon>
        <taxon>Pseudomonadati</taxon>
        <taxon>Pseudomonadota</taxon>
        <taxon>Alphaproteobacteria</taxon>
        <taxon>Rhodobacterales</taxon>
        <taxon>Paracoccaceae</taxon>
        <taxon>Fertoeibacter</taxon>
    </lineage>
</organism>
<comment type="caution">
    <text evidence="2">The sequence shown here is derived from an EMBL/GenBank/DDBJ whole genome shotgun (WGS) entry which is preliminary data.</text>
</comment>
<evidence type="ECO:0000313" key="2">
    <source>
        <dbReference type="EMBL" id="NUB44796.1"/>
    </source>
</evidence>
<evidence type="ECO:0000256" key="1">
    <source>
        <dbReference type="SAM" id="Phobius"/>
    </source>
</evidence>
<keyword evidence="1" id="KW-1133">Transmembrane helix</keyword>